<comment type="function">
    <text evidence="6 7">Involved in ubiquitination and subsequent proteasomal degradation of target proteins. Together with CUL1, RBX1 and a F-box protein, it forms a SCF E3 ubiquitin ligase complex. The functional specificity of this complex depends on the type of F-box protein. In the SCF complex, it serves as an adapter that links the F-box protein to CUL1.</text>
</comment>
<dbReference type="SMART" id="SM00512">
    <property type="entry name" value="Skp1"/>
    <property type="match status" value="1"/>
</dbReference>
<gene>
    <name evidence="10" type="ORF">L195_g048636</name>
</gene>
<dbReference type="Gene3D" id="3.30.710.10">
    <property type="entry name" value="Potassium Channel Kv1.1, Chain A"/>
    <property type="match status" value="1"/>
</dbReference>
<accession>A0A2K3JLU7</accession>
<feature type="domain" description="SKP1 component dimerisation" evidence="8">
    <location>
        <begin position="109"/>
        <end position="156"/>
    </location>
</feature>
<keyword evidence="5" id="KW-0539">Nucleus</keyword>
<sequence length="158" mass="17921">MASSSEKKIILKSNDGEIFEVEQTVAMESITIKYLIEDKGADDTAIPIPSVTGKILAKVIEYCKKHVEAPSAKDKPSIDELKKWDDEFLELDLATLYDLIEAANYLNIKSLLDFTCQAIADRMTGKTPEEIRKTFGIINDFTPDEEEEARRENQWAFQ</sequence>
<evidence type="ECO:0000256" key="4">
    <source>
        <dbReference type="ARBA" id="ARBA00022786"/>
    </source>
</evidence>
<evidence type="ECO:0000256" key="7">
    <source>
        <dbReference type="PIRNR" id="PIRNR028729"/>
    </source>
</evidence>
<dbReference type="Proteomes" id="UP000236291">
    <property type="component" value="Unassembled WGS sequence"/>
</dbReference>
<dbReference type="FunFam" id="3.30.710.10:FF:000170">
    <property type="entry name" value="SKP1-like protein 5"/>
    <property type="match status" value="1"/>
</dbReference>
<comment type="subunit">
    <text evidence="7">Part of a SCF (SKP1-cullin-F-box) protein ligase complex.</text>
</comment>
<evidence type="ECO:0000259" key="9">
    <source>
        <dbReference type="Pfam" id="PF03931"/>
    </source>
</evidence>
<dbReference type="SUPFAM" id="SSF54695">
    <property type="entry name" value="POZ domain"/>
    <property type="match status" value="1"/>
</dbReference>
<dbReference type="STRING" id="57577.A0A2K3JLU7"/>
<dbReference type="EMBL" id="ASHM01069956">
    <property type="protein sequence ID" value="PNX55012.1"/>
    <property type="molecule type" value="Genomic_DNA"/>
</dbReference>
<evidence type="ECO:0000256" key="1">
    <source>
        <dbReference type="ARBA" id="ARBA00004123"/>
    </source>
</evidence>
<dbReference type="InterPro" id="IPR016897">
    <property type="entry name" value="SKP1"/>
</dbReference>
<protein>
    <recommendedName>
        <fullName evidence="7">SKP1-like protein</fullName>
    </recommendedName>
</protein>
<dbReference type="PIRSF" id="PIRSF028729">
    <property type="entry name" value="E3_ubiquit_lig_SCF_Skp"/>
    <property type="match status" value="1"/>
</dbReference>
<comment type="caution">
    <text evidence="10">The sequence shown here is derived from an EMBL/GenBank/DDBJ whole genome shotgun (WGS) entry which is preliminary data.</text>
</comment>
<organism evidence="10 11">
    <name type="scientific">Trifolium pratense</name>
    <name type="common">Red clover</name>
    <dbReference type="NCBI Taxonomy" id="57577"/>
    <lineage>
        <taxon>Eukaryota</taxon>
        <taxon>Viridiplantae</taxon>
        <taxon>Streptophyta</taxon>
        <taxon>Embryophyta</taxon>
        <taxon>Tracheophyta</taxon>
        <taxon>Spermatophyta</taxon>
        <taxon>Magnoliopsida</taxon>
        <taxon>eudicotyledons</taxon>
        <taxon>Gunneridae</taxon>
        <taxon>Pentapetalae</taxon>
        <taxon>rosids</taxon>
        <taxon>fabids</taxon>
        <taxon>Fabales</taxon>
        <taxon>Fabaceae</taxon>
        <taxon>Papilionoideae</taxon>
        <taxon>50 kb inversion clade</taxon>
        <taxon>NPAAA clade</taxon>
        <taxon>Hologalegina</taxon>
        <taxon>IRL clade</taxon>
        <taxon>Trifolieae</taxon>
        <taxon>Trifolium</taxon>
    </lineage>
</organism>
<evidence type="ECO:0000256" key="6">
    <source>
        <dbReference type="ARBA" id="ARBA00054396"/>
    </source>
</evidence>
<dbReference type="GO" id="GO:0016567">
    <property type="term" value="P:protein ubiquitination"/>
    <property type="evidence" value="ECO:0007669"/>
    <property type="project" value="UniProtKB-UniRule"/>
</dbReference>
<dbReference type="InterPro" id="IPR016072">
    <property type="entry name" value="Skp1_comp_dimer"/>
</dbReference>
<dbReference type="GO" id="GO:0006511">
    <property type="term" value="P:ubiquitin-dependent protein catabolic process"/>
    <property type="evidence" value="ECO:0007669"/>
    <property type="project" value="InterPro"/>
</dbReference>
<evidence type="ECO:0000313" key="10">
    <source>
        <dbReference type="EMBL" id="PNX55012.1"/>
    </source>
</evidence>
<dbReference type="GO" id="GO:0005634">
    <property type="term" value="C:nucleus"/>
    <property type="evidence" value="ECO:0007669"/>
    <property type="project" value="UniProtKB-SubCell"/>
</dbReference>
<dbReference type="InterPro" id="IPR011333">
    <property type="entry name" value="SKP1/BTB/POZ_sf"/>
</dbReference>
<dbReference type="Pfam" id="PF03931">
    <property type="entry name" value="Skp1_POZ"/>
    <property type="match status" value="1"/>
</dbReference>
<evidence type="ECO:0000256" key="5">
    <source>
        <dbReference type="ARBA" id="ARBA00023242"/>
    </source>
</evidence>
<reference evidence="10 11" key="1">
    <citation type="journal article" date="2014" name="Am. J. Bot.">
        <title>Genome assembly and annotation for red clover (Trifolium pratense; Fabaceae).</title>
        <authorList>
            <person name="Istvanek J."/>
            <person name="Jaros M."/>
            <person name="Krenek A."/>
            <person name="Repkova J."/>
        </authorList>
    </citation>
    <scope>NUCLEOTIDE SEQUENCE [LARGE SCALE GENOMIC DNA]</scope>
    <source>
        <strain evidence="11">cv. Tatra</strain>
        <tissue evidence="10">Young leaves</tissue>
    </source>
</reference>
<reference evidence="10 11" key="2">
    <citation type="journal article" date="2017" name="Front. Plant Sci.">
        <title>Gene Classification and Mining of Molecular Markers Useful in Red Clover (Trifolium pratense) Breeding.</title>
        <authorList>
            <person name="Istvanek J."/>
            <person name="Dluhosova J."/>
            <person name="Dluhos P."/>
            <person name="Patkova L."/>
            <person name="Nedelnik J."/>
            <person name="Repkova J."/>
        </authorList>
    </citation>
    <scope>NUCLEOTIDE SEQUENCE [LARGE SCALE GENOMIC DNA]</scope>
    <source>
        <strain evidence="11">cv. Tatra</strain>
        <tissue evidence="10">Young leaves</tissue>
    </source>
</reference>
<dbReference type="UniPathway" id="UPA00143"/>
<evidence type="ECO:0000256" key="2">
    <source>
        <dbReference type="ARBA" id="ARBA00004906"/>
    </source>
</evidence>
<dbReference type="CDD" id="cd18322">
    <property type="entry name" value="BTB_POZ_SKP1"/>
    <property type="match status" value="1"/>
</dbReference>
<name>A0A2K3JLU7_TRIPR</name>
<dbReference type="InterPro" id="IPR001232">
    <property type="entry name" value="SKP1-like"/>
</dbReference>
<evidence type="ECO:0000256" key="3">
    <source>
        <dbReference type="ARBA" id="ARBA00009993"/>
    </source>
</evidence>
<keyword evidence="4 7" id="KW-0833">Ubl conjugation pathway</keyword>
<dbReference type="InterPro" id="IPR016073">
    <property type="entry name" value="Skp1_comp_POZ"/>
</dbReference>
<comment type="subcellular location">
    <subcellularLocation>
        <location evidence="1">Nucleus</location>
    </subcellularLocation>
</comment>
<dbReference type="Pfam" id="PF01466">
    <property type="entry name" value="Skp1"/>
    <property type="match status" value="1"/>
</dbReference>
<dbReference type="PANTHER" id="PTHR11165">
    <property type="entry name" value="SKP1"/>
    <property type="match status" value="1"/>
</dbReference>
<comment type="similarity">
    <text evidence="3 7">Belongs to the SKP1 family.</text>
</comment>
<dbReference type="AlphaFoldDB" id="A0A2K3JLU7"/>
<evidence type="ECO:0000259" key="8">
    <source>
        <dbReference type="Pfam" id="PF01466"/>
    </source>
</evidence>
<dbReference type="SUPFAM" id="SSF81382">
    <property type="entry name" value="Skp1 dimerisation domain-like"/>
    <property type="match status" value="1"/>
</dbReference>
<evidence type="ECO:0000313" key="11">
    <source>
        <dbReference type="Proteomes" id="UP000236291"/>
    </source>
</evidence>
<proteinExistence type="inferred from homology"/>
<comment type="pathway">
    <text evidence="2 7">Protein modification; protein ubiquitination.</text>
</comment>
<dbReference type="GO" id="GO:0009867">
    <property type="term" value="P:jasmonic acid mediated signaling pathway"/>
    <property type="evidence" value="ECO:0007669"/>
    <property type="project" value="UniProtKB-ARBA"/>
</dbReference>
<dbReference type="InterPro" id="IPR036296">
    <property type="entry name" value="SKP1-like_dim_sf"/>
</dbReference>
<feature type="domain" description="SKP1 component POZ" evidence="9">
    <location>
        <begin position="7"/>
        <end position="67"/>
    </location>
</feature>